<sequence>MILFYGPLYYDDRKGARPHRLEKPVVPLCRGCRDSRRGRLWIRIPRAGRPVSAGAGDAVAGAVAATSRRDTVAAAVAAVAVVVAAADPATPSATTWDACCSLVRYGAGPGNLIRFALSDDVADTGSSSPGNLTGTPPPATGRFTNSAAITVAAVAGTAVAVAGVAGVAAAAVGAVRTAAVAGNPRTPRNTDTRREPNNPVPVTTSALPVDRRSTRA</sequence>
<proteinExistence type="predicted"/>
<evidence type="ECO:0000313" key="2">
    <source>
        <dbReference type="EMBL" id="KAE9532286.1"/>
    </source>
</evidence>
<keyword evidence="3" id="KW-1185">Reference proteome</keyword>
<dbReference type="Proteomes" id="UP000475862">
    <property type="component" value="Unassembled WGS sequence"/>
</dbReference>
<dbReference type="EMBL" id="VYZN01000039">
    <property type="protein sequence ID" value="KAE9532286.1"/>
    <property type="molecule type" value="Genomic_DNA"/>
</dbReference>
<evidence type="ECO:0000313" key="3">
    <source>
        <dbReference type="Proteomes" id="UP000475862"/>
    </source>
</evidence>
<comment type="caution">
    <text evidence="2">The sequence shown here is derived from an EMBL/GenBank/DDBJ whole genome shotgun (WGS) entry which is preliminary data.</text>
</comment>
<gene>
    <name evidence="2" type="ORF">AGLY_009909</name>
</gene>
<accession>A0A6G0TGR9</accession>
<name>A0A6G0TGR9_APHGL</name>
<reference evidence="2 3" key="1">
    <citation type="submission" date="2019-08" db="EMBL/GenBank/DDBJ databases">
        <title>The genome of the soybean aphid Biotype 1, its phylome, world population structure and adaptation to the North American continent.</title>
        <authorList>
            <person name="Giordano R."/>
            <person name="Donthu R.K."/>
            <person name="Hernandez A.G."/>
            <person name="Wright C.L."/>
            <person name="Zimin A.V."/>
        </authorList>
    </citation>
    <scope>NUCLEOTIDE SEQUENCE [LARGE SCALE GENOMIC DNA]</scope>
    <source>
        <tissue evidence="2">Whole aphids</tissue>
    </source>
</reference>
<feature type="region of interest" description="Disordered" evidence="1">
    <location>
        <begin position="181"/>
        <end position="216"/>
    </location>
</feature>
<organism evidence="2 3">
    <name type="scientific">Aphis glycines</name>
    <name type="common">Soybean aphid</name>
    <dbReference type="NCBI Taxonomy" id="307491"/>
    <lineage>
        <taxon>Eukaryota</taxon>
        <taxon>Metazoa</taxon>
        <taxon>Ecdysozoa</taxon>
        <taxon>Arthropoda</taxon>
        <taxon>Hexapoda</taxon>
        <taxon>Insecta</taxon>
        <taxon>Pterygota</taxon>
        <taxon>Neoptera</taxon>
        <taxon>Paraneoptera</taxon>
        <taxon>Hemiptera</taxon>
        <taxon>Sternorrhyncha</taxon>
        <taxon>Aphidomorpha</taxon>
        <taxon>Aphidoidea</taxon>
        <taxon>Aphididae</taxon>
        <taxon>Aphidini</taxon>
        <taxon>Aphis</taxon>
        <taxon>Aphis</taxon>
    </lineage>
</organism>
<dbReference type="AlphaFoldDB" id="A0A6G0TGR9"/>
<evidence type="ECO:0000256" key="1">
    <source>
        <dbReference type="SAM" id="MobiDB-lite"/>
    </source>
</evidence>
<protein>
    <submittedName>
        <fullName evidence="2">Uncharacterized protein</fullName>
    </submittedName>
</protein>